<dbReference type="EMBL" id="VJMJ01000093">
    <property type="protein sequence ID" value="KAF0735716.1"/>
    <property type="molecule type" value="Genomic_DNA"/>
</dbReference>
<organism evidence="2 3">
    <name type="scientific">Aphanomyces euteiches</name>
    <dbReference type="NCBI Taxonomy" id="100861"/>
    <lineage>
        <taxon>Eukaryota</taxon>
        <taxon>Sar</taxon>
        <taxon>Stramenopiles</taxon>
        <taxon>Oomycota</taxon>
        <taxon>Saprolegniomycetes</taxon>
        <taxon>Saprolegniales</taxon>
        <taxon>Verrucalvaceae</taxon>
        <taxon>Aphanomyces</taxon>
    </lineage>
</organism>
<feature type="signal peptide" evidence="1">
    <location>
        <begin position="1"/>
        <end position="19"/>
    </location>
</feature>
<keyword evidence="1" id="KW-0732">Signal</keyword>
<evidence type="ECO:0000313" key="3">
    <source>
        <dbReference type="Proteomes" id="UP000481153"/>
    </source>
</evidence>
<protein>
    <recommendedName>
        <fullName evidence="4">RxLR effector protein</fullName>
    </recommendedName>
</protein>
<accession>A0A6G0X6S1</accession>
<evidence type="ECO:0008006" key="4">
    <source>
        <dbReference type="Google" id="ProtNLM"/>
    </source>
</evidence>
<dbReference type="AlphaFoldDB" id="A0A6G0X6S1"/>
<evidence type="ECO:0000313" key="2">
    <source>
        <dbReference type="EMBL" id="KAF0735716.1"/>
    </source>
</evidence>
<sequence length="71" mass="8214">MRFQLFLVVLVVLVSMVLGKPHENEAARSLKYRAPGMLGHIFAPIQDRIQSHLRGDVRATPKWKKNRSKYI</sequence>
<dbReference type="VEuPathDB" id="FungiDB:AeMF1_004467"/>
<comment type="caution">
    <text evidence="2">The sequence shown here is derived from an EMBL/GenBank/DDBJ whole genome shotgun (WGS) entry which is preliminary data.</text>
</comment>
<evidence type="ECO:0000256" key="1">
    <source>
        <dbReference type="SAM" id="SignalP"/>
    </source>
</evidence>
<feature type="chain" id="PRO_5026345006" description="RxLR effector protein" evidence="1">
    <location>
        <begin position="20"/>
        <end position="71"/>
    </location>
</feature>
<keyword evidence="3" id="KW-1185">Reference proteome</keyword>
<gene>
    <name evidence="2" type="ORF">Ae201684_007727</name>
</gene>
<dbReference type="Proteomes" id="UP000481153">
    <property type="component" value="Unassembled WGS sequence"/>
</dbReference>
<proteinExistence type="predicted"/>
<name>A0A6G0X6S1_9STRA</name>
<reference evidence="2 3" key="1">
    <citation type="submission" date="2019-07" db="EMBL/GenBank/DDBJ databases">
        <title>Genomics analysis of Aphanomyces spp. identifies a new class of oomycete effector associated with host adaptation.</title>
        <authorList>
            <person name="Gaulin E."/>
        </authorList>
    </citation>
    <scope>NUCLEOTIDE SEQUENCE [LARGE SCALE GENOMIC DNA]</scope>
    <source>
        <strain evidence="2 3">ATCC 201684</strain>
    </source>
</reference>